<comment type="caution">
    <text evidence="2">The sequence shown here is derived from an EMBL/GenBank/DDBJ whole genome shotgun (WGS) entry which is preliminary data.</text>
</comment>
<dbReference type="Proteomes" id="UP000178647">
    <property type="component" value="Unassembled WGS sequence"/>
</dbReference>
<protein>
    <recommendedName>
        <fullName evidence="1">Polymerase beta nucleotidyltransferase domain-containing protein</fullName>
    </recommendedName>
</protein>
<dbReference type="CDD" id="cd05403">
    <property type="entry name" value="NT_KNTase_like"/>
    <property type="match status" value="1"/>
</dbReference>
<evidence type="ECO:0000313" key="2">
    <source>
        <dbReference type="EMBL" id="OGZ23912.1"/>
    </source>
</evidence>
<dbReference type="InterPro" id="IPR052930">
    <property type="entry name" value="TA_antitoxin_MntA"/>
</dbReference>
<evidence type="ECO:0000313" key="3">
    <source>
        <dbReference type="Proteomes" id="UP000178647"/>
    </source>
</evidence>
<name>A0A1G2EE71_9BACT</name>
<dbReference type="InterPro" id="IPR043519">
    <property type="entry name" value="NT_sf"/>
</dbReference>
<organism evidence="2 3">
    <name type="scientific">Candidatus Nealsonbacteria bacterium RIFCSPLOWO2_01_FULL_43_32</name>
    <dbReference type="NCBI Taxonomy" id="1801672"/>
    <lineage>
        <taxon>Bacteria</taxon>
        <taxon>Candidatus Nealsoniibacteriota</taxon>
    </lineage>
</organism>
<reference evidence="2 3" key="1">
    <citation type="journal article" date="2016" name="Nat. Commun.">
        <title>Thousands of microbial genomes shed light on interconnected biogeochemical processes in an aquifer system.</title>
        <authorList>
            <person name="Anantharaman K."/>
            <person name="Brown C.T."/>
            <person name="Hug L.A."/>
            <person name="Sharon I."/>
            <person name="Castelle C.J."/>
            <person name="Probst A.J."/>
            <person name="Thomas B.C."/>
            <person name="Singh A."/>
            <person name="Wilkins M.J."/>
            <person name="Karaoz U."/>
            <person name="Brodie E.L."/>
            <person name="Williams K.H."/>
            <person name="Hubbard S.S."/>
            <person name="Banfield J.F."/>
        </authorList>
    </citation>
    <scope>NUCLEOTIDE SEQUENCE [LARGE SCALE GENOMIC DNA]</scope>
</reference>
<dbReference type="AlphaFoldDB" id="A0A1G2EE71"/>
<dbReference type="EMBL" id="MHMH01000022">
    <property type="protein sequence ID" value="OGZ23912.1"/>
    <property type="molecule type" value="Genomic_DNA"/>
</dbReference>
<evidence type="ECO:0000259" key="1">
    <source>
        <dbReference type="Pfam" id="PF18765"/>
    </source>
</evidence>
<gene>
    <name evidence="2" type="ORF">A2896_03055</name>
</gene>
<dbReference type="PANTHER" id="PTHR43852:SF3">
    <property type="entry name" value="NUCLEOTIDYLTRANSFERASE"/>
    <property type="match status" value="1"/>
</dbReference>
<dbReference type="NCBIfam" id="NF047752">
    <property type="entry name" value="MntA_antitoxin"/>
    <property type="match status" value="1"/>
</dbReference>
<feature type="domain" description="Polymerase beta nucleotidyltransferase" evidence="1">
    <location>
        <begin position="14"/>
        <end position="104"/>
    </location>
</feature>
<dbReference type="Pfam" id="PF18765">
    <property type="entry name" value="Polbeta"/>
    <property type="match status" value="1"/>
</dbReference>
<dbReference type="SUPFAM" id="SSF81301">
    <property type="entry name" value="Nucleotidyltransferase"/>
    <property type="match status" value="1"/>
</dbReference>
<dbReference type="InterPro" id="IPR041633">
    <property type="entry name" value="Polbeta"/>
</dbReference>
<dbReference type="STRING" id="1801672.A2896_03055"/>
<dbReference type="PANTHER" id="PTHR43852">
    <property type="entry name" value="NUCLEOTIDYLTRANSFERASE"/>
    <property type="match status" value="1"/>
</dbReference>
<dbReference type="Gene3D" id="3.30.460.10">
    <property type="entry name" value="Beta Polymerase, domain 2"/>
    <property type="match status" value="1"/>
</dbReference>
<sequence length="135" mass="15972">MKKEDRQNLIRLSKKIFQKERGILFCYLFGSQTTKNTVSDSDVDLAVFFEKNQVNDFFERRLELIGELSKLLGKEADVVVLNTAPPFLRYVVLKEGKLIFERDKGKRIDFELKSLNEYFDFKPILEKYHQRLLTS</sequence>
<proteinExistence type="predicted"/>
<accession>A0A1G2EE71</accession>